<protein>
    <recommendedName>
        <fullName evidence="2">T6SS Phospholipase effector Tle1-like catalytic domain-containing protein</fullName>
    </recommendedName>
</protein>
<feature type="compositionally biased region" description="Polar residues" evidence="1">
    <location>
        <begin position="49"/>
        <end position="65"/>
    </location>
</feature>
<gene>
    <name evidence="3" type="ORF">TRAPUB_4795</name>
</gene>
<feature type="region of interest" description="Disordered" evidence="1">
    <location>
        <begin position="15"/>
        <end position="70"/>
    </location>
</feature>
<reference evidence="3 4" key="1">
    <citation type="submission" date="2016-10" db="EMBL/GenBank/DDBJ databases">
        <title>Genome sequence of the basidiomycete white-rot fungus Trametes pubescens.</title>
        <authorList>
            <person name="Makela M.R."/>
            <person name="Granchi Z."/>
            <person name="Peng M."/>
            <person name="De Vries R.P."/>
            <person name="Grigoriev I."/>
            <person name="Riley R."/>
            <person name="Hilden K."/>
        </authorList>
    </citation>
    <scope>NUCLEOTIDE SEQUENCE [LARGE SCALE GENOMIC DNA]</scope>
    <source>
        <strain evidence="3 4">FBCC735</strain>
    </source>
</reference>
<keyword evidence="4" id="KW-1185">Reference proteome</keyword>
<dbReference type="InterPro" id="IPR018712">
    <property type="entry name" value="Tle1-like_cat"/>
</dbReference>
<dbReference type="Proteomes" id="UP000184267">
    <property type="component" value="Unassembled WGS sequence"/>
</dbReference>
<dbReference type="STRING" id="154538.A0A1M2VAG7"/>
<name>A0A1M2VAG7_TRAPU</name>
<proteinExistence type="predicted"/>
<evidence type="ECO:0000256" key="1">
    <source>
        <dbReference type="SAM" id="MobiDB-lite"/>
    </source>
</evidence>
<evidence type="ECO:0000313" key="4">
    <source>
        <dbReference type="Proteomes" id="UP000184267"/>
    </source>
</evidence>
<dbReference type="Pfam" id="PF09994">
    <property type="entry name" value="T6SS_Tle1-like_cat"/>
    <property type="match status" value="1"/>
</dbReference>
<feature type="domain" description="T6SS Phospholipase effector Tle1-like catalytic" evidence="2">
    <location>
        <begin position="80"/>
        <end position="398"/>
    </location>
</feature>
<dbReference type="PANTHER" id="PTHR33840">
    <property type="match status" value="1"/>
</dbReference>
<dbReference type="OMA" id="GWWVLEF"/>
<dbReference type="EMBL" id="MNAD01001539">
    <property type="protein sequence ID" value="OJT04525.1"/>
    <property type="molecule type" value="Genomic_DNA"/>
</dbReference>
<dbReference type="PANTHER" id="PTHR33840:SF2">
    <property type="entry name" value="TLE1 PHOSPHOLIPASE DOMAIN-CONTAINING PROTEIN"/>
    <property type="match status" value="1"/>
</dbReference>
<evidence type="ECO:0000259" key="2">
    <source>
        <dbReference type="Pfam" id="PF09994"/>
    </source>
</evidence>
<dbReference type="AlphaFoldDB" id="A0A1M2VAG7"/>
<organism evidence="3 4">
    <name type="scientific">Trametes pubescens</name>
    <name type="common">White-rot fungus</name>
    <dbReference type="NCBI Taxonomy" id="154538"/>
    <lineage>
        <taxon>Eukaryota</taxon>
        <taxon>Fungi</taxon>
        <taxon>Dikarya</taxon>
        <taxon>Basidiomycota</taxon>
        <taxon>Agaricomycotina</taxon>
        <taxon>Agaricomycetes</taxon>
        <taxon>Polyporales</taxon>
        <taxon>Polyporaceae</taxon>
        <taxon>Trametes</taxon>
    </lineage>
</organism>
<dbReference type="OrthoDB" id="3162439at2759"/>
<evidence type="ECO:0000313" key="3">
    <source>
        <dbReference type="EMBL" id="OJT04525.1"/>
    </source>
</evidence>
<accession>A0A1M2VAG7</accession>
<comment type="caution">
    <text evidence="3">The sequence shown here is derived from an EMBL/GenBank/DDBJ whole genome shotgun (WGS) entry which is preliminary data.</text>
</comment>
<sequence length="551" mass="61764">MDQLFVLVPAVALSFPAQSPPPPSPAPHTMSASPNPPHRAATSDGLGSPWNQNPSPTSSDSTRYSASDDLDIVPPYHPARTLVLCFDGTGDQFDDDNSNVVKFFSLLKKDDRKEQMVYYQTGIGTYSSPSASASPLRSKVDKLLDSMIALHLDAHVQSGYEFLMQNYQAGDKICLFGFSRGAYTARALAGMVHKVGLLPACNHEQVPFAYKMFTLDDELGWKQSTAFKKAFCIDVDIDFIGVWDTVASVGIIPHTLPFTSSNRAIRVFRHAVALDERRARFQANLYRYPKKKDLEHGTQPGDMPKSDTEYATRIAVQEPGSAGKQKKDKVNKKPKSEFKKQLKYERLFNQSDDCAHDQQTDVLEVWFAGCHCDVGGGSVQDNVEHTLARIPLRWMIRECFKTNTGIRFHGELLKRIGLDPAALHPNVADRPPPLEPHPEYLNGVAPPVPLTTEEEHEVRDALCPAYDQLDAAWYWWLLEYVPTEKRVRGAAPEFKEKKKKVMNMGSGRVVPKRHSPFYVHRSVKLRMEAKNLPGGPYLPKAQFVTEPTWVD</sequence>